<name>A0A919U132_9CELL</name>
<dbReference type="InterPro" id="IPR009351">
    <property type="entry name" value="AlkZ-like"/>
</dbReference>
<accession>A0A919U132</accession>
<gene>
    <name evidence="1" type="ORF">Cch01nite_17300</name>
</gene>
<dbReference type="Proteomes" id="UP000632740">
    <property type="component" value="Unassembled WGS sequence"/>
</dbReference>
<dbReference type="EMBL" id="BONK01000005">
    <property type="protein sequence ID" value="GIG21006.1"/>
    <property type="molecule type" value="Genomic_DNA"/>
</dbReference>
<protein>
    <recommendedName>
        <fullName evidence="3">Winged helix DNA-binding domain-containing protein</fullName>
    </recommendedName>
</protein>
<sequence>MPLTWAQALAWRLRRHLLDPVGAGSSTDVVRALGAVPAHPDDAAELAVRTRRRESAPGDVARALADGALIRTFAFRGATHLMTPEDAAAYLALRARGRMWELPSWQSFYGLAPDDWPPLRQVVRDALADGPLTVPELGAAVTADTRYRHLAATFADGAWTLLKAFAWQGDLSLGPSRDGRPTFQRLDGNPRWTGLLDLDTAGARAVEAYLRAYGPTTAGHVHYWLGDGLGAGRQNVVRWLGGLGDRLAEVDVDGEAAVVLREDHDELLAAEPSTSVRLLPRYDQWVLGPGTADAHVVPPERRAPVSRGAAVVVVGGVVHGTWTLAGDEVQVGWFTGRTAARSALADEVGRLAAIVGRAWHLGGASA</sequence>
<proteinExistence type="predicted"/>
<comment type="caution">
    <text evidence="1">The sequence shown here is derived from an EMBL/GenBank/DDBJ whole genome shotgun (WGS) entry which is preliminary data.</text>
</comment>
<organism evidence="1 2">
    <name type="scientific">Cellulomonas chitinilytica</name>
    <dbReference type="NCBI Taxonomy" id="398759"/>
    <lineage>
        <taxon>Bacteria</taxon>
        <taxon>Bacillati</taxon>
        <taxon>Actinomycetota</taxon>
        <taxon>Actinomycetes</taxon>
        <taxon>Micrococcales</taxon>
        <taxon>Cellulomonadaceae</taxon>
        <taxon>Cellulomonas</taxon>
    </lineage>
</organism>
<reference evidence="1" key="1">
    <citation type="submission" date="2021-01" db="EMBL/GenBank/DDBJ databases">
        <title>Whole genome shotgun sequence of Cellulomonas chitinilytica NBRC 110799.</title>
        <authorList>
            <person name="Komaki H."/>
            <person name="Tamura T."/>
        </authorList>
    </citation>
    <scope>NUCLEOTIDE SEQUENCE</scope>
    <source>
        <strain evidence="1">NBRC 110799</strain>
    </source>
</reference>
<keyword evidence="2" id="KW-1185">Reference proteome</keyword>
<dbReference type="PANTHER" id="PTHR38479:SF2">
    <property type="entry name" value="WINGED HELIX DNA-BINDING DOMAIN-CONTAINING PROTEIN"/>
    <property type="match status" value="1"/>
</dbReference>
<dbReference type="Pfam" id="PF06224">
    <property type="entry name" value="AlkZ-like"/>
    <property type="match status" value="1"/>
</dbReference>
<dbReference type="PANTHER" id="PTHR38479">
    <property type="entry name" value="LMO0824 PROTEIN"/>
    <property type="match status" value="1"/>
</dbReference>
<dbReference type="AlphaFoldDB" id="A0A919U132"/>
<evidence type="ECO:0000313" key="2">
    <source>
        <dbReference type="Proteomes" id="UP000632740"/>
    </source>
</evidence>
<evidence type="ECO:0000313" key="1">
    <source>
        <dbReference type="EMBL" id="GIG21006.1"/>
    </source>
</evidence>
<evidence type="ECO:0008006" key="3">
    <source>
        <dbReference type="Google" id="ProtNLM"/>
    </source>
</evidence>
<dbReference type="RefSeq" id="WP_203751466.1">
    <property type="nucleotide sequence ID" value="NZ_BONK01000005.1"/>
</dbReference>